<feature type="region of interest" description="Disordered" evidence="1">
    <location>
        <begin position="69"/>
        <end position="104"/>
    </location>
</feature>
<evidence type="ECO:0000313" key="3">
    <source>
        <dbReference type="Proteomes" id="UP000271974"/>
    </source>
</evidence>
<comment type="caution">
    <text evidence="2">The sequence shown here is derived from an EMBL/GenBank/DDBJ whole genome shotgun (WGS) entry which is preliminary data.</text>
</comment>
<evidence type="ECO:0000313" key="2">
    <source>
        <dbReference type="EMBL" id="RUS80620.1"/>
    </source>
</evidence>
<feature type="non-terminal residue" evidence="2">
    <location>
        <position position="249"/>
    </location>
</feature>
<keyword evidence="3" id="KW-1185">Reference proteome</keyword>
<dbReference type="EMBL" id="RQTK01000382">
    <property type="protein sequence ID" value="RUS80620.1"/>
    <property type="molecule type" value="Genomic_DNA"/>
</dbReference>
<sequence>MENLERQRRETYAIREIWKTLQQRRAYRDRHSAHEPGRHCRGAFRTNNGSGPFIEQYKQELLQEEKSGYGSLTDRGDYRNGGRTTGGVSGYRRTRGDLSARGVESAPCRLRRSVRDEDIPYHTMITKPPDRRSKTCVGFNALNQKLNCGLPNVYDTGHRPPGYTKLDIREWQNEIKKIVPKRPTLFLSASTPLRPLSTLIPPEPERPRDTSVMFRPTRNRTYGKHIEYMVDPEWFSEKITPESVQRRAH</sequence>
<proteinExistence type="predicted"/>
<gene>
    <name evidence="2" type="ORF">EGW08_011630</name>
</gene>
<organism evidence="2 3">
    <name type="scientific">Elysia chlorotica</name>
    <name type="common">Eastern emerald elysia</name>
    <name type="synonym">Sea slug</name>
    <dbReference type="NCBI Taxonomy" id="188477"/>
    <lineage>
        <taxon>Eukaryota</taxon>
        <taxon>Metazoa</taxon>
        <taxon>Spiralia</taxon>
        <taxon>Lophotrochozoa</taxon>
        <taxon>Mollusca</taxon>
        <taxon>Gastropoda</taxon>
        <taxon>Heterobranchia</taxon>
        <taxon>Euthyneura</taxon>
        <taxon>Panpulmonata</taxon>
        <taxon>Sacoglossa</taxon>
        <taxon>Placobranchoidea</taxon>
        <taxon>Plakobranchidae</taxon>
        <taxon>Elysia</taxon>
    </lineage>
</organism>
<dbReference type="AlphaFoldDB" id="A0A433TGC6"/>
<dbReference type="OrthoDB" id="6129155at2759"/>
<protein>
    <submittedName>
        <fullName evidence="2">Uncharacterized protein</fullName>
    </submittedName>
</protein>
<accession>A0A433TGC6</accession>
<dbReference type="Proteomes" id="UP000271974">
    <property type="component" value="Unassembled WGS sequence"/>
</dbReference>
<reference evidence="2 3" key="1">
    <citation type="submission" date="2019-01" db="EMBL/GenBank/DDBJ databases">
        <title>A draft genome assembly of the solar-powered sea slug Elysia chlorotica.</title>
        <authorList>
            <person name="Cai H."/>
            <person name="Li Q."/>
            <person name="Fang X."/>
            <person name="Li J."/>
            <person name="Curtis N.E."/>
            <person name="Altenburger A."/>
            <person name="Shibata T."/>
            <person name="Feng M."/>
            <person name="Maeda T."/>
            <person name="Schwartz J.A."/>
            <person name="Shigenobu S."/>
            <person name="Lundholm N."/>
            <person name="Nishiyama T."/>
            <person name="Yang H."/>
            <person name="Hasebe M."/>
            <person name="Li S."/>
            <person name="Pierce S.K."/>
            <person name="Wang J."/>
        </authorList>
    </citation>
    <scope>NUCLEOTIDE SEQUENCE [LARGE SCALE GENOMIC DNA]</scope>
    <source>
        <strain evidence="2">EC2010</strain>
        <tissue evidence="2">Whole organism of an adult</tissue>
    </source>
</reference>
<name>A0A433TGC6_ELYCH</name>
<evidence type="ECO:0000256" key="1">
    <source>
        <dbReference type="SAM" id="MobiDB-lite"/>
    </source>
</evidence>